<evidence type="ECO:0000313" key="1">
    <source>
        <dbReference type="EMBL" id="KAJ1674488.1"/>
    </source>
</evidence>
<feature type="non-terminal residue" evidence="1">
    <location>
        <position position="1"/>
    </location>
</feature>
<name>A0ACC1HD58_9FUNG</name>
<keyword evidence="2" id="KW-1185">Reference proteome</keyword>
<dbReference type="Proteomes" id="UP001145114">
    <property type="component" value="Unassembled WGS sequence"/>
</dbReference>
<proteinExistence type="predicted"/>
<dbReference type="EMBL" id="JAMZIH010005927">
    <property type="protein sequence ID" value="KAJ1674488.1"/>
    <property type="molecule type" value="Genomic_DNA"/>
</dbReference>
<sequence length="344" mass="37176">YAFTNLFGIVVGILCERMDTRLVTFIGGVIMGLALVIASFIKVVWGLILTQGVLFGIGSAFCFIPPCSLPSQWFTKKRGLAIGLVVAGSGVGGIWVTPTVHAMINSIGYAWALRISGILIFAINTSVCWFMRPFFPPQKRDTIIDFTALKDIRFVIIFTSAMFGTSAYFSPFFYLPRYAMVLGGRSRSFGTKMIMSINAASVVGRVLTGFIADRLGKINMLVCCTTIAALSIFVLWLPFHASGTMIAMTIIYGLFCGGFISLLPVVIAELFGVARISNVIGLLYIANFCGSLIGPPSMGAILDNIGHDTNFVPIIVFAGSFMAAAAAFQVILRFIVTRNPFAKV</sequence>
<organism evidence="1 2">
    <name type="scientific">Spiromyces aspiralis</name>
    <dbReference type="NCBI Taxonomy" id="68401"/>
    <lineage>
        <taxon>Eukaryota</taxon>
        <taxon>Fungi</taxon>
        <taxon>Fungi incertae sedis</taxon>
        <taxon>Zoopagomycota</taxon>
        <taxon>Kickxellomycotina</taxon>
        <taxon>Kickxellomycetes</taxon>
        <taxon>Kickxellales</taxon>
        <taxon>Kickxellaceae</taxon>
        <taxon>Spiromyces</taxon>
    </lineage>
</organism>
<evidence type="ECO:0000313" key="2">
    <source>
        <dbReference type="Proteomes" id="UP001145114"/>
    </source>
</evidence>
<reference evidence="1" key="1">
    <citation type="submission" date="2022-06" db="EMBL/GenBank/DDBJ databases">
        <title>Phylogenomic reconstructions and comparative analyses of Kickxellomycotina fungi.</title>
        <authorList>
            <person name="Reynolds N.K."/>
            <person name="Stajich J.E."/>
            <person name="Barry K."/>
            <person name="Grigoriev I.V."/>
            <person name="Crous P."/>
            <person name="Smith M.E."/>
        </authorList>
    </citation>
    <scope>NUCLEOTIDE SEQUENCE</scope>
    <source>
        <strain evidence="1">RSA 2271</strain>
    </source>
</reference>
<comment type="caution">
    <text evidence="1">The sequence shown here is derived from an EMBL/GenBank/DDBJ whole genome shotgun (WGS) entry which is preliminary data.</text>
</comment>
<protein>
    <submittedName>
        <fullName evidence="1">Uncharacterized protein</fullName>
    </submittedName>
</protein>
<gene>
    <name evidence="1" type="ORF">EV182_003178</name>
</gene>
<accession>A0ACC1HD58</accession>